<dbReference type="AlphaFoldDB" id="A0A7S0VAZ3"/>
<organism evidence="5">
    <name type="scientific">Polytomella parva</name>
    <dbReference type="NCBI Taxonomy" id="51329"/>
    <lineage>
        <taxon>Eukaryota</taxon>
        <taxon>Viridiplantae</taxon>
        <taxon>Chlorophyta</taxon>
        <taxon>core chlorophytes</taxon>
        <taxon>Chlorophyceae</taxon>
        <taxon>CS clade</taxon>
        <taxon>Chlamydomonadales</taxon>
        <taxon>Chlamydomonadaceae</taxon>
        <taxon>Polytomella</taxon>
    </lineage>
</organism>
<dbReference type="InterPro" id="IPR039845">
    <property type="entry name" value="FAM192A"/>
</dbReference>
<dbReference type="PANTHER" id="PTHR13495:SF0">
    <property type="entry name" value="PSME3-INTERACTING PROTEIN"/>
    <property type="match status" value="1"/>
</dbReference>
<comment type="subcellular location">
    <subcellularLocation>
        <location evidence="1">Nucleus</location>
    </subcellularLocation>
</comment>
<keyword evidence="2" id="KW-0539">Nucleus</keyword>
<proteinExistence type="predicted"/>
<feature type="compositionally biased region" description="Acidic residues" evidence="3">
    <location>
        <begin position="308"/>
        <end position="317"/>
    </location>
</feature>
<feature type="compositionally biased region" description="Gly residues" evidence="3">
    <location>
        <begin position="296"/>
        <end position="305"/>
    </location>
</feature>
<evidence type="ECO:0000259" key="4">
    <source>
        <dbReference type="Pfam" id="PF10187"/>
    </source>
</evidence>
<sequence length="317" mass="35025">MNQGDGRMDVVILPREEEVYDREAICGRDTHTVFPSIEKNDPGKYAVKDAMNKKFVTESQLEELKSKHGLRPDDGTMTIDKPLAQLLSERKAAKHEEFQEQWRQMKIGKNRPLEDDELEFINSISEAERAKEKVIQDREKEEMNDFKELLKKHSTTSMQTKDPEESVSITAKSSIGSFKANTSSKSTPCATLLSSATPSITAAANLGFPAFLKVAKKKGDARVSDSSLVSMPLTDGGSPKLGIEVMASSKRLANEEALKKRKRSMVEEEEEDGGENSPKCLCRNTTRKSDNEDEGGSGLLGGLLGDYGSDDSDNNQE</sequence>
<evidence type="ECO:0000256" key="1">
    <source>
        <dbReference type="ARBA" id="ARBA00004123"/>
    </source>
</evidence>
<dbReference type="GO" id="GO:0005634">
    <property type="term" value="C:nucleus"/>
    <property type="evidence" value="ECO:0007669"/>
    <property type="project" value="UniProtKB-SubCell"/>
</dbReference>
<evidence type="ECO:0000256" key="3">
    <source>
        <dbReference type="SAM" id="MobiDB-lite"/>
    </source>
</evidence>
<evidence type="ECO:0000256" key="2">
    <source>
        <dbReference type="ARBA" id="ARBA00023242"/>
    </source>
</evidence>
<dbReference type="Pfam" id="PF10187">
    <property type="entry name" value="FAM192A_Fyv6_N"/>
    <property type="match status" value="1"/>
</dbReference>
<protein>
    <recommendedName>
        <fullName evidence="4">FAM192A/Fyv6 N-terminal domain-containing protein</fullName>
    </recommendedName>
</protein>
<reference evidence="5" key="1">
    <citation type="submission" date="2021-01" db="EMBL/GenBank/DDBJ databases">
        <authorList>
            <person name="Corre E."/>
            <person name="Pelletier E."/>
            <person name="Niang G."/>
            <person name="Scheremetjew M."/>
            <person name="Finn R."/>
            <person name="Kale V."/>
            <person name="Holt S."/>
            <person name="Cochrane G."/>
            <person name="Meng A."/>
            <person name="Brown T."/>
            <person name="Cohen L."/>
        </authorList>
    </citation>
    <scope>NUCLEOTIDE SEQUENCE</scope>
    <source>
        <strain evidence="5">SAG 63-3</strain>
    </source>
</reference>
<feature type="domain" description="FAM192A/Fyv6 N-terminal" evidence="4">
    <location>
        <begin position="78"/>
        <end position="147"/>
    </location>
</feature>
<name>A0A7S0VAZ3_9CHLO</name>
<feature type="region of interest" description="Disordered" evidence="3">
    <location>
        <begin position="221"/>
        <end position="241"/>
    </location>
</feature>
<gene>
    <name evidence="5" type="ORF">PPAR00522_LOCUS15759</name>
</gene>
<evidence type="ECO:0000313" key="5">
    <source>
        <dbReference type="EMBL" id="CAD8781929.1"/>
    </source>
</evidence>
<dbReference type="InterPro" id="IPR019331">
    <property type="entry name" value="FAM192A/Fyv6_N"/>
</dbReference>
<dbReference type="PANTHER" id="PTHR13495">
    <property type="entry name" value="NEFA-INTERACTING NUCLEAR PROTEIN NIP30"/>
    <property type="match status" value="1"/>
</dbReference>
<accession>A0A7S0VAZ3</accession>
<feature type="region of interest" description="Disordered" evidence="3">
    <location>
        <begin position="256"/>
        <end position="317"/>
    </location>
</feature>
<dbReference type="EMBL" id="HBFM01024305">
    <property type="protein sequence ID" value="CAD8781929.1"/>
    <property type="molecule type" value="Transcribed_RNA"/>
</dbReference>